<dbReference type="InterPro" id="IPR036396">
    <property type="entry name" value="Cyt_P450_sf"/>
</dbReference>
<keyword evidence="2 3" id="KW-0349">Heme</keyword>
<comment type="cofactor">
    <cofactor evidence="2">
        <name>heme</name>
        <dbReference type="ChEBI" id="CHEBI:30413"/>
    </cofactor>
</comment>
<dbReference type="GO" id="GO:0005506">
    <property type="term" value="F:iron ion binding"/>
    <property type="evidence" value="ECO:0007669"/>
    <property type="project" value="InterPro"/>
</dbReference>
<name>A0A2P2KQN0_RHIMU</name>
<dbReference type="PRINTS" id="PR00385">
    <property type="entry name" value="P450"/>
</dbReference>
<dbReference type="EMBL" id="GGEC01027542">
    <property type="protein sequence ID" value="MBX08026.1"/>
    <property type="molecule type" value="Transcribed_RNA"/>
</dbReference>
<evidence type="ECO:0000256" key="3">
    <source>
        <dbReference type="RuleBase" id="RU000461"/>
    </source>
</evidence>
<reference evidence="5" key="1">
    <citation type="submission" date="2018-02" db="EMBL/GenBank/DDBJ databases">
        <title>Rhizophora mucronata_Transcriptome.</title>
        <authorList>
            <person name="Meera S.P."/>
            <person name="Sreeshan A."/>
            <person name="Augustine A."/>
        </authorList>
    </citation>
    <scope>NUCLEOTIDE SEQUENCE</scope>
    <source>
        <tissue evidence="5">Leaf</tissue>
    </source>
</reference>
<evidence type="ECO:0000256" key="4">
    <source>
        <dbReference type="SAM" id="MobiDB-lite"/>
    </source>
</evidence>
<dbReference type="InterPro" id="IPR050196">
    <property type="entry name" value="Cytochrome_P450_Monoox"/>
</dbReference>
<dbReference type="InterPro" id="IPR002401">
    <property type="entry name" value="Cyt_P450_E_grp-I"/>
</dbReference>
<keyword evidence="3" id="KW-0560">Oxidoreductase</keyword>
<feature type="region of interest" description="Disordered" evidence="4">
    <location>
        <begin position="538"/>
        <end position="558"/>
    </location>
</feature>
<dbReference type="InterPro" id="IPR001128">
    <property type="entry name" value="Cyt_P450"/>
</dbReference>
<dbReference type="PROSITE" id="PS00086">
    <property type="entry name" value="CYTOCHROME_P450"/>
    <property type="match status" value="1"/>
</dbReference>
<keyword evidence="2 3" id="KW-0408">Iron</keyword>
<accession>A0A2P2KQN0</accession>
<dbReference type="PANTHER" id="PTHR24291">
    <property type="entry name" value="CYTOCHROME P450 FAMILY 4"/>
    <property type="match status" value="1"/>
</dbReference>
<dbReference type="PRINTS" id="PR00463">
    <property type="entry name" value="EP450I"/>
</dbReference>
<keyword evidence="3" id="KW-0503">Monooxygenase</keyword>
<dbReference type="AlphaFoldDB" id="A0A2P2KQN0"/>
<comment type="similarity">
    <text evidence="1 3">Belongs to the cytochrome P450 family.</text>
</comment>
<evidence type="ECO:0000313" key="5">
    <source>
        <dbReference type="EMBL" id="MBX08026.1"/>
    </source>
</evidence>
<dbReference type="InterPro" id="IPR017972">
    <property type="entry name" value="Cyt_P450_CS"/>
</dbReference>
<keyword evidence="2 3" id="KW-0479">Metal-binding</keyword>
<dbReference type="GO" id="GO:0020037">
    <property type="term" value="F:heme binding"/>
    <property type="evidence" value="ECO:0007669"/>
    <property type="project" value="InterPro"/>
</dbReference>
<dbReference type="SUPFAM" id="SSF48264">
    <property type="entry name" value="Cytochrome P450"/>
    <property type="match status" value="1"/>
</dbReference>
<sequence length="558" mass="62843">MSSTTKTVSSPSSCKAPVNMVAFLLNRSWRTCDAQETSLLLRDCAEREINALLWVFLITITAFCVEKLIRLLRPWVKASGIPGPPSHSFFGHFSCFGSSRHYFIDFLSESHSKYGTVLKLWLGPTQLLVSIKDPALIKEILLKAKDRLPFSGKAFRLAFGQSSLFYCPYEQAQKRRESLAFELNEKLLERPDVIPKIVFGCIRERIDELMHEGGIDITLVSQHMAFTILGTTLFGEAFLAWSKASFYEELLMMIAKDASFWASYRLTPFWKRGFWKYQSLCMKLKFLTQDIIQQCRRNYNLLRHKDDFSHNDIVKIGMKTSSLQAFSGAMTQDKLCSKELNGNLKFGEEPCGNFMGVMCHGCVATKNLIYNLLEWLAKDPEMQAKIYAEILMVRQGLAKEEQDINKMVLLLATVYESVRLLSAAPLLQRCSLKEDLQLKNGVIIPAGAIVVVPVELMQTDDSSWGSDATKFNPYRFLSKEDAVDPICGSLVLKDPSNNATFLPFGFGARACVGQKFIIQGVASLFAALLEHYEVRVKPESGDSSNSTTPEIVLARRNA</sequence>
<protein>
    <submittedName>
        <fullName evidence="5">Cytochrome P450 4X1 isoform X1</fullName>
    </submittedName>
</protein>
<dbReference type="Pfam" id="PF00067">
    <property type="entry name" value="p450"/>
    <property type="match status" value="1"/>
</dbReference>
<organism evidence="5">
    <name type="scientific">Rhizophora mucronata</name>
    <name type="common">Asiatic mangrove</name>
    <dbReference type="NCBI Taxonomy" id="61149"/>
    <lineage>
        <taxon>Eukaryota</taxon>
        <taxon>Viridiplantae</taxon>
        <taxon>Streptophyta</taxon>
        <taxon>Embryophyta</taxon>
        <taxon>Tracheophyta</taxon>
        <taxon>Spermatophyta</taxon>
        <taxon>Magnoliopsida</taxon>
        <taxon>eudicotyledons</taxon>
        <taxon>Gunneridae</taxon>
        <taxon>Pentapetalae</taxon>
        <taxon>rosids</taxon>
        <taxon>fabids</taxon>
        <taxon>Malpighiales</taxon>
        <taxon>Rhizophoraceae</taxon>
        <taxon>Rhizophora</taxon>
    </lineage>
</organism>
<dbReference type="CDD" id="cd00302">
    <property type="entry name" value="cytochrome_P450"/>
    <property type="match status" value="1"/>
</dbReference>
<dbReference type="Gene3D" id="1.10.630.10">
    <property type="entry name" value="Cytochrome P450"/>
    <property type="match status" value="1"/>
</dbReference>
<evidence type="ECO:0000256" key="2">
    <source>
        <dbReference type="PIRSR" id="PIRSR602401-1"/>
    </source>
</evidence>
<proteinExistence type="inferred from homology"/>
<dbReference type="GO" id="GO:0016705">
    <property type="term" value="F:oxidoreductase activity, acting on paired donors, with incorporation or reduction of molecular oxygen"/>
    <property type="evidence" value="ECO:0007669"/>
    <property type="project" value="InterPro"/>
</dbReference>
<feature type="binding site" description="axial binding residue" evidence="2">
    <location>
        <position position="511"/>
    </location>
    <ligand>
        <name>heme</name>
        <dbReference type="ChEBI" id="CHEBI:30413"/>
    </ligand>
    <ligandPart>
        <name>Fe</name>
        <dbReference type="ChEBI" id="CHEBI:18248"/>
    </ligandPart>
</feature>
<dbReference type="GO" id="GO:0004497">
    <property type="term" value="F:monooxygenase activity"/>
    <property type="evidence" value="ECO:0007669"/>
    <property type="project" value="UniProtKB-KW"/>
</dbReference>
<evidence type="ECO:0000256" key="1">
    <source>
        <dbReference type="ARBA" id="ARBA00010617"/>
    </source>
</evidence>
<dbReference type="PANTHER" id="PTHR24291:SF185">
    <property type="entry name" value="PREMNASPIRODIENE OXYGENASE-LIKE"/>
    <property type="match status" value="1"/>
</dbReference>